<dbReference type="Proteomes" id="UP000285274">
    <property type="component" value="Unassembled WGS sequence"/>
</dbReference>
<dbReference type="RefSeq" id="WP_117996209.1">
    <property type="nucleotide sequence ID" value="NZ_DBFOYD010000197.1"/>
</dbReference>
<accession>A0A412J8U2</accession>
<dbReference type="EMBL" id="QRVM01000004">
    <property type="protein sequence ID" value="RGS48813.1"/>
    <property type="molecule type" value="Genomic_DNA"/>
</dbReference>
<name>A0A412J8U2_9FIRM</name>
<protein>
    <submittedName>
        <fullName evidence="1">Uncharacterized protein</fullName>
    </submittedName>
</protein>
<proteinExistence type="predicted"/>
<comment type="caution">
    <text evidence="1">The sequence shown here is derived from an EMBL/GenBank/DDBJ whole genome shotgun (WGS) entry which is preliminary data.</text>
</comment>
<organism evidence="1 2">
    <name type="scientific">Holdemanella biformis</name>
    <dbReference type="NCBI Taxonomy" id="1735"/>
    <lineage>
        <taxon>Bacteria</taxon>
        <taxon>Bacillati</taxon>
        <taxon>Bacillota</taxon>
        <taxon>Erysipelotrichia</taxon>
        <taxon>Erysipelotrichales</taxon>
        <taxon>Erysipelotrichaceae</taxon>
        <taxon>Holdemanella</taxon>
    </lineage>
</organism>
<dbReference type="AlphaFoldDB" id="A0A412J8U2"/>
<evidence type="ECO:0000313" key="2">
    <source>
        <dbReference type="Proteomes" id="UP000285274"/>
    </source>
</evidence>
<reference evidence="1 2" key="1">
    <citation type="submission" date="2018-08" db="EMBL/GenBank/DDBJ databases">
        <title>A genome reference for cultivated species of the human gut microbiota.</title>
        <authorList>
            <person name="Zou Y."/>
            <person name="Xue W."/>
            <person name="Luo G."/>
        </authorList>
    </citation>
    <scope>NUCLEOTIDE SEQUENCE [LARGE SCALE GENOMIC DNA]</scope>
    <source>
        <strain evidence="1 2">AF22-10AC</strain>
    </source>
</reference>
<evidence type="ECO:0000313" key="1">
    <source>
        <dbReference type="EMBL" id="RGS48813.1"/>
    </source>
</evidence>
<gene>
    <name evidence="1" type="ORF">DWX92_01800</name>
</gene>
<sequence length="107" mass="12839">MNSKLIEYLNKTRNGKKDNIRAILFSEDTFTYYYLFDINMENKKCVMMCEPINASRPYCELYSVYLEEIQYYIGPYQIVDGQSLGKPYKQVLKRLQKIEERLLSMSY</sequence>